<dbReference type="Proteomes" id="UP000193144">
    <property type="component" value="Unassembled WGS sequence"/>
</dbReference>
<keyword evidence="3" id="KW-1185">Reference proteome</keyword>
<reference evidence="2 3" key="1">
    <citation type="submission" date="2016-07" db="EMBL/GenBank/DDBJ databases">
        <title>Pervasive Adenine N6-methylation of Active Genes in Fungi.</title>
        <authorList>
            <consortium name="DOE Joint Genome Institute"/>
            <person name="Mondo S.J."/>
            <person name="Dannebaum R.O."/>
            <person name="Kuo R.C."/>
            <person name="Labutti K."/>
            <person name="Haridas S."/>
            <person name="Kuo A."/>
            <person name="Salamov A."/>
            <person name="Ahrendt S.R."/>
            <person name="Lipzen A."/>
            <person name="Sullivan W."/>
            <person name="Andreopoulos W.B."/>
            <person name="Clum A."/>
            <person name="Lindquist E."/>
            <person name="Daum C."/>
            <person name="Ramamoorthy G.K."/>
            <person name="Gryganskyi A."/>
            <person name="Culley D."/>
            <person name="Magnuson J.K."/>
            <person name="James T.Y."/>
            <person name="O'Malley M.A."/>
            <person name="Stajich J.E."/>
            <person name="Spatafora J.W."/>
            <person name="Visel A."/>
            <person name="Grigoriev I.V."/>
        </authorList>
    </citation>
    <scope>NUCLEOTIDE SEQUENCE [LARGE SCALE GENOMIC DNA]</scope>
    <source>
        <strain evidence="2 3">CBS 115471</strain>
    </source>
</reference>
<accession>A0A1Y1ZXP9</accession>
<feature type="compositionally biased region" description="Basic and acidic residues" evidence="1">
    <location>
        <begin position="59"/>
        <end position="68"/>
    </location>
</feature>
<feature type="compositionally biased region" description="Acidic residues" evidence="1">
    <location>
        <begin position="264"/>
        <end position="275"/>
    </location>
</feature>
<gene>
    <name evidence="2" type="ORF">BCR34DRAFT_585498</name>
</gene>
<feature type="compositionally biased region" description="Basic residues" evidence="1">
    <location>
        <begin position="1"/>
        <end position="14"/>
    </location>
</feature>
<name>A0A1Y1ZXP9_9PLEO</name>
<proteinExistence type="predicted"/>
<dbReference type="EMBL" id="MCFA01000029">
    <property type="protein sequence ID" value="ORY14960.1"/>
    <property type="molecule type" value="Genomic_DNA"/>
</dbReference>
<evidence type="ECO:0000313" key="2">
    <source>
        <dbReference type="EMBL" id="ORY14960.1"/>
    </source>
</evidence>
<evidence type="ECO:0000313" key="3">
    <source>
        <dbReference type="Proteomes" id="UP000193144"/>
    </source>
</evidence>
<evidence type="ECO:0000256" key="1">
    <source>
        <dbReference type="SAM" id="MobiDB-lite"/>
    </source>
</evidence>
<feature type="compositionally biased region" description="Basic and acidic residues" evidence="1">
    <location>
        <begin position="15"/>
        <end position="27"/>
    </location>
</feature>
<feature type="region of interest" description="Disordered" evidence="1">
    <location>
        <begin position="164"/>
        <end position="184"/>
    </location>
</feature>
<comment type="caution">
    <text evidence="2">The sequence shown here is derived from an EMBL/GenBank/DDBJ whole genome shotgun (WGS) entry which is preliminary data.</text>
</comment>
<sequence length="275" mass="30440">MARTKQTKRRGKKVRNGEQSKLQDESAKAGAIGTNGQSDAAGEQQVEQPDGTKSHRKAKQEVGAEARRKLEKRKQRKAELINRPKHIQKRDWVVPENVECRVKELKQAIEADDTAFKVPAHASPGVWRAKATIWSHNKEKWAVRNAEPGDGMQGVEVGGTEATARVKQKSDRAQKEKATVNEKTARVNQPWNTSYFLTPKEKNILRRIRLRSTRNPKAAIAIEMGSRPKPGGKLTAETTEPNAASEGSGTAESTVAFEPANASEDQEMEWEGCGD</sequence>
<feature type="compositionally biased region" description="Basic and acidic residues" evidence="1">
    <location>
        <begin position="168"/>
        <end position="184"/>
    </location>
</feature>
<organism evidence="2 3">
    <name type="scientific">Clohesyomyces aquaticus</name>
    <dbReference type="NCBI Taxonomy" id="1231657"/>
    <lineage>
        <taxon>Eukaryota</taxon>
        <taxon>Fungi</taxon>
        <taxon>Dikarya</taxon>
        <taxon>Ascomycota</taxon>
        <taxon>Pezizomycotina</taxon>
        <taxon>Dothideomycetes</taxon>
        <taxon>Pleosporomycetidae</taxon>
        <taxon>Pleosporales</taxon>
        <taxon>Lindgomycetaceae</taxon>
        <taxon>Clohesyomyces</taxon>
    </lineage>
</organism>
<feature type="region of interest" description="Disordered" evidence="1">
    <location>
        <begin position="1"/>
        <end position="84"/>
    </location>
</feature>
<feature type="compositionally biased region" description="Polar residues" evidence="1">
    <location>
        <begin position="236"/>
        <end position="253"/>
    </location>
</feature>
<dbReference type="AlphaFoldDB" id="A0A1Y1ZXP9"/>
<feature type="region of interest" description="Disordered" evidence="1">
    <location>
        <begin position="219"/>
        <end position="275"/>
    </location>
</feature>
<protein>
    <submittedName>
        <fullName evidence="2">Uncharacterized protein</fullName>
    </submittedName>
</protein>